<dbReference type="GO" id="GO:0005737">
    <property type="term" value="C:cytoplasm"/>
    <property type="evidence" value="ECO:0007669"/>
    <property type="project" value="TreeGrafter"/>
</dbReference>
<evidence type="ECO:0000256" key="1">
    <source>
        <dbReference type="ARBA" id="ARBA00022714"/>
    </source>
</evidence>
<evidence type="ECO:0000256" key="4">
    <source>
        <dbReference type="ARBA" id="ARBA00023014"/>
    </source>
</evidence>
<evidence type="ECO:0000313" key="7">
    <source>
        <dbReference type="EMBL" id="AEI43786.1"/>
    </source>
</evidence>
<evidence type="ECO:0000259" key="6">
    <source>
        <dbReference type="PROSITE" id="PS51296"/>
    </source>
</evidence>
<gene>
    <name evidence="7" type="ordered locus">KNP414_05262</name>
</gene>
<dbReference type="PROSITE" id="PS51296">
    <property type="entry name" value="RIESKE"/>
    <property type="match status" value="1"/>
</dbReference>
<dbReference type="InterPro" id="IPR036188">
    <property type="entry name" value="FAD/NAD-bd_sf"/>
</dbReference>
<dbReference type="AlphaFoldDB" id="F8FE27"/>
<name>F8FE27_PAEMK</name>
<dbReference type="InterPro" id="IPR005805">
    <property type="entry name" value="Rieske_Fe-S_prot_C"/>
</dbReference>
<dbReference type="FunFam" id="2.102.10.10:FF:000014">
    <property type="entry name" value="Oxidoreductase, FAD dependent"/>
    <property type="match status" value="1"/>
</dbReference>
<dbReference type="InterPro" id="IPR017941">
    <property type="entry name" value="Rieske_2Fe-2S"/>
</dbReference>
<keyword evidence="3" id="KW-0408">Iron</keyword>
<dbReference type="InterPro" id="IPR038010">
    <property type="entry name" value="YhfW_C"/>
</dbReference>
<dbReference type="InterPro" id="IPR036922">
    <property type="entry name" value="Rieske_2Fe-2S_sf"/>
</dbReference>
<dbReference type="EMBL" id="CP002869">
    <property type="protein sequence ID" value="AEI43786.1"/>
    <property type="molecule type" value="Genomic_DNA"/>
</dbReference>
<dbReference type="Gene3D" id="3.30.9.10">
    <property type="entry name" value="D-Amino Acid Oxidase, subunit A, domain 2"/>
    <property type="match status" value="1"/>
</dbReference>
<dbReference type="KEGG" id="pms:KNP414_05262"/>
<reference evidence="8" key="1">
    <citation type="submission" date="2011-06" db="EMBL/GenBank/DDBJ databases">
        <title>Complete genome sequence of Paenibacillus mucilaginosus KNP414.</title>
        <authorList>
            <person name="Wang J."/>
            <person name="Hu S."/>
            <person name="Hu X."/>
            <person name="Zhang B."/>
            <person name="Dong D."/>
            <person name="Zhang S."/>
            <person name="Zhao K."/>
            <person name="Wu D."/>
        </authorList>
    </citation>
    <scope>NUCLEOTIDE SEQUENCE [LARGE SCALE GENOMIC DNA]</scope>
    <source>
        <strain evidence="8">KNP414</strain>
    </source>
</reference>
<dbReference type="GO" id="GO:0046872">
    <property type="term" value="F:metal ion binding"/>
    <property type="evidence" value="ECO:0007669"/>
    <property type="project" value="UniProtKB-KW"/>
</dbReference>
<evidence type="ECO:0000256" key="3">
    <source>
        <dbReference type="ARBA" id="ARBA00023004"/>
    </source>
</evidence>
<dbReference type="CDD" id="cd03477">
    <property type="entry name" value="Rieske_YhfW_C"/>
    <property type="match status" value="1"/>
</dbReference>
<dbReference type="Gene3D" id="3.50.50.60">
    <property type="entry name" value="FAD/NAD(P)-binding domain"/>
    <property type="match status" value="1"/>
</dbReference>
<dbReference type="SUPFAM" id="SSF51971">
    <property type="entry name" value="Nucleotide-binding domain"/>
    <property type="match status" value="1"/>
</dbReference>
<keyword evidence="2" id="KW-0479">Metal-binding</keyword>
<proteinExistence type="predicted"/>
<dbReference type="Gene3D" id="2.102.10.10">
    <property type="entry name" value="Rieske [2Fe-2S] iron-sulphur domain"/>
    <property type="match status" value="1"/>
</dbReference>
<dbReference type="GO" id="GO:0051537">
    <property type="term" value="F:2 iron, 2 sulfur cluster binding"/>
    <property type="evidence" value="ECO:0007669"/>
    <property type="project" value="UniProtKB-KW"/>
</dbReference>
<dbReference type="HOGENOM" id="CLU_007884_15_1_9"/>
<dbReference type="RefSeq" id="WP_013918939.1">
    <property type="nucleotide sequence ID" value="NC_015690.1"/>
</dbReference>
<keyword evidence="4" id="KW-0411">Iron-sulfur</keyword>
<dbReference type="GO" id="GO:0016020">
    <property type="term" value="C:membrane"/>
    <property type="evidence" value="ECO:0007669"/>
    <property type="project" value="InterPro"/>
</dbReference>
<dbReference type="PATRIC" id="fig|1036673.3.peg.4873"/>
<dbReference type="PANTHER" id="PTHR13847">
    <property type="entry name" value="SARCOSINE DEHYDROGENASE-RELATED"/>
    <property type="match status" value="1"/>
</dbReference>
<evidence type="ECO:0000256" key="2">
    <source>
        <dbReference type="ARBA" id="ARBA00022723"/>
    </source>
</evidence>
<feature type="domain" description="Rieske" evidence="6">
    <location>
        <begin position="430"/>
        <end position="515"/>
    </location>
</feature>
<protein>
    <submittedName>
        <fullName evidence="7">Oxidoreductase, with Rieske iron-sulfur protein 2Fe-2S subunit</fullName>
    </submittedName>
</protein>
<sequence>MAANEKEAFTALPQYPESYWLDSADVPQYPKLTQDLHADVVIAGAGITGMLTAYLLLQKGVKVTVIEAGQVLSGTTKHTTAKITAQHDLIYDELISHFGKDKARLYYEANREGLELIVRTAEELGIDCGLTREDAYVYTTSDDYIGKLQAEAKAYEELGIPGGYVEGLKLPFATKGAVVMRNQAQFNPGIFVAELAKEVTSRGGQIFGETTVVKVTPGNPISFTTDAGHKVSCGRLISCSHYPVHDGGQFYFARMHADRSYAVLAKTKEAYPGGMYLSAEEPKRSLRSVEVDGQPMVLFGGESHKSGQGICTFQYYEALQKFGQKTFGLEEIAYRWSAQDLTTLDKVPYIGRMGEEGDKRNLLVATGFKKWGMSHSAAAALLNSRLVTGEGSPYEELFQPSRFHADPEIREFAMHNANVAKELISGKLQFPQTRVEELKADEGAVVRIRGRRTGAYRDPQGELYLVDTTCTHMGCEVEWNEAERSWDCPCHGSRFAYNGDVIEGPAKRSLGQVQL</sequence>
<dbReference type="InterPro" id="IPR006076">
    <property type="entry name" value="FAD-dep_OxRdtase"/>
</dbReference>
<dbReference type="PRINTS" id="PR00162">
    <property type="entry name" value="RIESKE"/>
</dbReference>
<dbReference type="PANTHER" id="PTHR13847:SF274">
    <property type="entry name" value="RIESKE 2FE-2S IRON-SULFUR PROTEIN YHFW-RELATED"/>
    <property type="match status" value="1"/>
</dbReference>
<dbReference type="Pfam" id="PF00355">
    <property type="entry name" value="Rieske"/>
    <property type="match status" value="1"/>
</dbReference>
<dbReference type="GO" id="GO:0004497">
    <property type="term" value="F:monooxygenase activity"/>
    <property type="evidence" value="ECO:0007669"/>
    <property type="project" value="UniProtKB-ARBA"/>
</dbReference>
<dbReference type="SUPFAM" id="SSF50022">
    <property type="entry name" value="ISP domain"/>
    <property type="match status" value="1"/>
</dbReference>
<keyword evidence="5" id="KW-1015">Disulfide bond</keyword>
<accession>F8FE27</accession>
<evidence type="ECO:0000313" key="8">
    <source>
        <dbReference type="Proteomes" id="UP000006620"/>
    </source>
</evidence>
<keyword evidence="1" id="KW-0001">2Fe-2S</keyword>
<organism evidence="7 8">
    <name type="scientific">Paenibacillus mucilaginosus (strain KNP414)</name>
    <dbReference type="NCBI Taxonomy" id="1036673"/>
    <lineage>
        <taxon>Bacteria</taxon>
        <taxon>Bacillati</taxon>
        <taxon>Bacillota</taxon>
        <taxon>Bacilli</taxon>
        <taxon>Bacillales</taxon>
        <taxon>Paenibacillaceae</taxon>
        <taxon>Paenibacillus</taxon>
    </lineage>
</organism>
<reference evidence="7 8" key="2">
    <citation type="journal article" date="2013" name="Genome Announc.">
        <title>Genome Sequence of Growth-Improving Paenibacillus mucilaginosus Strain KNP414.</title>
        <authorList>
            <person name="Lu J.J."/>
            <person name="Wang J.F."/>
            <person name="Hu X.F."/>
        </authorList>
    </citation>
    <scope>NUCLEOTIDE SEQUENCE [LARGE SCALE GENOMIC DNA]</scope>
    <source>
        <strain evidence="7 8">KNP414</strain>
    </source>
</reference>
<evidence type="ECO:0000256" key="5">
    <source>
        <dbReference type="ARBA" id="ARBA00023157"/>
    </source>
</evidence>
<dbReference type="Pfam" id="PF01266">
    <property type="entry name" value="DAO"/>
    <property type="match status" value="1"/>
</dbReference>
<dbReference type="GO" id="GO:0016705">
    <property type="term" value="F:oxidoreductase activity, acting on paired donors, with incorporation or reduction of molecular oxygen"/>
    <property type="evidence" value="ECO:0007669"/>
    <property type="project" value="UniProtKB-ARBA"/>
</dbReference>
<dbReference type="Proteomes" id="UP000006620">
    <property type="component" value="Chromosome"/>
</dbReference>